<dbReference type="Gene3D" id="1.25.40.20">
    <property type="entry name" value="Ankyrin repeat-containing domain"/>
    <property type="match status" value="2"/>
</dbReference>
<dbReference type="Pfam" id="PF00023">
    <property type="entry name" value="Ank"/>
    <property type="match status" value="1"/>
</dbReference>
<keyword evidence="3" id="KW-0547">Nucleotide-binding</keyword>
<dbReference type="SUPFAM" id="SSF48403">
    <property type="entry name" value="Ankyrin repeat"/>
    <property type="match status" value="1"/>
</dbReference>
<dbReference type="InterPro" id="IPR036770">
    <property type="entry name" value="Ankyrin_rpt-contain_sf"/>
</dbReference>
<evidence type="ECO:0000313" key="8">
    <source>
        <dbReference type="EMBL" id="TGJ82046.1"/>
    </source>
</evidence>
<keyword evidence="6" id="KW-0040">ANK repeat</keyword>
<dbReference type="GO" id="GO:0004674">
    <property type="term" value="F:protein serine/threonine kinase activity"/>
    <property type="evidence" value="ECO:0007669"/>
    <property type="project" value="UniProtKB-KW"/>
</dbReference>
<proteinExistence type="predicted"/>
<dbReference type="PROSITE" id="PS50011">
    <property type="entry name" value="PROTEIN_KINASE_DOM"/>
    <property type="match status" value="1"/>
</dbReference>
<dbReference type="InterPro" id="IPR002110">
    <property type="entry name" value="Ankyrin_rpt"/>
</dbReference>
<dbReference type="PANTHER" id="PTHR24351">
    <property type="entry name" value="RIBOSOMAL PROTEIN S6 KINASE"/>
    <property type="match status" value="1"/>
</dbReference>
<feature type="repeat" description="ANK" evidence="6">
    <location>
        <begin position="681"/>
        <end position="713"/>
    </location>
</feature>
<dbReference type="GO" id="GO:0005524">
    <property type="term" value="F:ATP binding"/>
    <property type="evidence" value="ECO:0007669"/>
    <property type="project" value="UniProtKB-KW"/>
</dbReference>
<keyword evidence="2" id="KW-0808">Transferase</keyword>
<keyword evidence="1" id="KW-0723">Serine/threonine-protein kinase</keyword>
<dbReference type="SMART" id="SM00248">
    <property type="entry name" value="ANK"/>
    <property type="match status" value="3"/>
</dbReference>
<dbReference type="InterPro" id="IPR000719">
    <property type="entry name" value="Prot_kinase_dom"/>
</dbReference>
<evidence type="ECO:0000256" key="5">
    <source>
        <dbReference type="ARBA" id="ARBA00022840"/>
    </source>
</evidence>
<comment type="caution">
    <text evidence="8">The sequence shown here is derived from an EMBL/GenBank/DDBJ whole genome shotgun (WGS) entry which is preliminary data.</text>
</comment>
<dbReference type="STRING" id="37992.A0A4Z0YXC8"/>
<evidence type="ECO:0000256" key="3">
    <source>
        <dbReference type="ARBA" id="ARBA00022741"/>
    </source>
</evidence>
<dbReference type="AlphaFoldDB" id="A0A4Z0YXC8"/>
<reference evidence="8 9" key="1">
    <citation type="submission" date="2019-03" db="EMBL/GenBank/DDBJ databases">
        <title>Draft genome sequence of Xylaria hypoxylon DSM 108379, a ubiquitous saprotrophic-parasitic fungi on hardwood.</title>
        <authorList>
            <person name="Buettner E."/>
            <person name="Leonhardt S."/>
            <person name="Gebauer A.M."/>
            <person name="Liers C."/>
            <person name="Hofrichter M."/>
            <person name="Kellner H."/>
        </authorList>
    </citation>
    <scope>NUCLEOTIDE SEQUENCE [LARGE SCALE GENOMIC DNA]</scope>
    <source>
        <strain evidence="8 9">DSM 108379</strain>
    </source>
</reference>
<evidence type="ECO:0000313" key="9">
    <source>
        <dbReference type="Proteomes" id="UP000297716"/>
    </source>
</evidence>
<evidence type="ECO:0000259" key="7">
    <source>
        <dbReference type="PROSITE" id="PS50011"/>
    </source>
</evidence>
<dbReference type="Gene3D" id="3.30.200.20">
    <property type="entry name" value="Phosphorylase Kinase, domain 1"/>
    <property type="match status" value="1"/>
</dbReference>
<dbReference type="OrthoDB" id="1278353at2759"/>
<evidence type="ECO:0000256" key="6">
    <source>
        <dbReference type="PROSITE-ProRule" id="PRU00023"/>
    </source>
</evidence>
<organism evidence="8 9">
    <name type="scientific">Xylaria hypoxylon</name>
    <dbReference type="NCBI Taxonomy" id="37992"/>
    <lineage>
        <taxon>Eukaryota</taxon>
        <taxon>Fungi</taxon>
        <taxon>Dikarya</taxon>
        <taxon>Ascomycota</taxon>
        <taxon>Pezizomycotina</taxon>
        <taxon>Sordariomycetes</taxon>
        <taxon>Xylariomycetidae</taxon>
        <taxon>Xylariales</taxon>
        <taxon>Xylariaceae</taxon>
        <taxon>Xylaria</taxon>
    </lineage>
</organism>
<accession>A0A4Z0YXC8</accession>
<evidence type="ECO:0000256" key="4">
    <source>
        <dbReference type="ARBA" id="ARBA00022777"/>
    </source>
</evidence>
<dbReference type="InterPro" id="IPR011009">
    <property type="entry name" value="Kinase-like_dom_sf"/>
</dbReference>
<gene>
    <name evidence="8" type="ORF">E0Z10_g6728</name>
</gene>
<keyword evidence="9" id="KW-1185">Reference proteome</keyword>
<dbReference type="Gene3D" id="1.10.510.10">
    <property type="entry name" value="Transferase(Phosphotransferase) domain 1"/>
    <property type="match status" value="1"/>
</dbReference>
<dbReference type="Proteomes" id="UP000297716">
    <property type="component" value="Unassembled WGS sequence"/>
</dbReference>
<sequence>MSSSDLAPALSDSEKAGILIVTLDGLIVAADSRTLGFENLADENVRKGITASVTVQYKHQSVSFETLGGHLSRNNTVVWKPRDQRWRALNVSTPTELSVRLTGRNNNPLFATRFTPSWSTKLNLSLKSPSSSRQLVHLEAGRGTIFLRLCYTEQDLPPFEGNYEWEWPYPIGCTDLLRTQKRIGYHGVNQSYAMKVVENADTPAEFEISHPFIAPLQFSLRAPDKLRLFSPMAAGGYLFSHLQKHCRFNVFLARFFAAQLICVLEYLHDHGITFACLRPEYITVDAFDHISLCRPDIFILDPQKKENVLPGTPDITAPELLLGQDPSRATDWWSLGIFLYEMLTGLLPFYHKDPEQYRHRITSQELTVEASVSSDAVGILTRLLEKDPTKRLGVNGASEVKAHVFFQDIDWDELLPRPSVARFELCDTNMIFKSSNDSGVRCNIRKQIQISGIKYMEESFDVYRWWSVIGWVRNERSGNTTQSNIIQQDRNEWDVTWDASSKEFYLHNHTTDENRQVNEQTTNQKFRWPFTKAGNQPTVTDTDASTTMRAVPSELQKKYALATALEFGCKWAVEHGNTDLVNLFLGKGADASYTVEVKHGPALVKAVRKSDQQLVEILAKKTNRLSSTRTLRKAVALRDKAMVKTLLSAGVRCDFERADGAGIGLSVSDFSVGPASLGTSDYINPLAIAARAGDAVLVRLLLAHGADANADYHDFGSWVIEHDDGVERGSVCFSCARPVQVAMELGHSEVVGVLLEEGGADIWAPSPVSRFIDHKCAVVARNVYVRVTAGLEEAAAAMRLS</sequence>
<name>A0A4Z0YXC8_9PEZI</name>
<protein>
    <recommendedName>
        <fullName evidence="7">Protein kinase domain-containing protein</fullName>
    </recommendedName>
</protein>
<evidence type="ECO:0000256" key="2">
    <source>
        <dbReference type="ARBA" id="ARBA00022679"/>
    </source>
</evidence>
<keyword evidence="5" id="KW-0067">ATP-binding</keyword>
<dbReference type="SUPFAM" id="SSF56112">
    <property type="entry name" value="Protein kinase-like (PK-like)"/>
    <property type="match status" value="1"/>
</dbReference>
<keyword evidence="4" id="KW-0418">Kinase</keyword>
<evidence type="ECO:0000256" key="1">
    <source>
        <dbReference type="ARBA" id="ARBA00022527"/>
    </source>
</evidence>
<dbReference type="PROSITE" id="PS50088">
    <property type="entry name" value="ANK_REPEAT"/>
    <property type="match status" value="1"/>
</dbReference>
<dbReference type="PROSITE" id="PS50297">
    <property type="entry name" value="ANK_REP_REGION"/>
    <property type="match status" value="1"/>
</dbReference>
<feature type="domain" description="Protein kinase" evidence="7">
    <location>
        <begin position="163"/>
        <end position="406"/>
    </location>
</feature>
<dbReference type="EMBL" id="SKBN01000143">
    <property type="protein sequence ID" value="TGJ82046.1"/>
    <property type="molecule type" value="Genomic_DNA"/>
</dbReference>
<dbReference type="Pfam" id="PF00069">
    <property type="entry name" value="Pkinase"/>
    <property type="match status" value="1"/>
</dbReference>
<dbReference type="SMART" id="SM00220">
    <property type="entry name" value="S_TKc"/>
    <property type="match status" value="1"/>
</dbReference>